<protein>
    <submittedName>
        <fullName evidence="1">Uncharacterized protein</fullName>
    </submittedName>
</protein>
<sequence length="71" mass="7750">MLLSFPHEEMKGPIDVLQKCLDVLVARVADGTLQPSPALETVTRTVNQLITRRTELIKERGAAPSTTPTPP</sequence>
<gene>
    <name evidence="1" type="ORF">KEG57_34300</name>
</gene>
<evidence type="ECO:0000313" key="2">
    <source>
        <dbReference type="Proteomes" id="UP001151081"/>
    </source>
</evidence>
<dbReference type="AlphaFoldDB" id="A0A9X3X7E5"/>
<dbReference type="RefSeq" id="WP_272421737.1">
    <property type="nucleotide sequence ID" value="NZ_JAGTJJ010000030.1"/>
</dbReference>
<dbReference type="Proteomes" id="UP001151081">
    <property type="component" value="Unassembled WGS sequence"/>
</dbReference>
<reference evidence="1 2" key="1">
    <citation type="submission" date="2021-04" db="EMBL/GenBank/DDBJ databases">
        <title>Genome analysis of Polyangium sp.</title>
        <authorList>
            <person name="Li Y."/>
            <person name="Wang J."/>
        </authorList>
    </citation>
    <scope>NUCLEOTIDE SEQUENCE [LARGE SCALE GENOMIC DNA]</scope>
    <source>
        <strain evidence="1 2">SDU14</strain>
    </source>
</reference>
<name>A0A9X3X7E5_9BACT</name>
<proteinExistence type="predicted"/>
<organism evidence="1 2">
    <name type="scientific">Polyangium jinanense</name>
    <dbReference type="NCBI Taxonomy" id="2829994"/>
    <lineage>
        <taxon>Bacteria</taxon>
        <taxon>Pseudomonadati</taxon>
        <taxon>Myxococcota</taxon>
        <taxon>Polyangia</taxon>
        <taxon>Polyangiales</taxon>
        <taxon>Polyangiaceae</taxon>
        <taxon>Polyangium</taxon>
    </lineage>
</organism>
<evidence type="ECO:0000313" key="1">
    <source>
        <dbReference type="EMBL" id="MDC3985602.1"/>
    </source>
</evidence>
<accession>A0A9X3X7E5</accession>
<comment type="caution">
    <text evidence="1">The sequence shown here is derived from an EMBL/GenBank/DDBJ whole genome shotgun (WGS) entry which is preliminary data.</text>
</comment>
<keyword evidence="2" id="KW-1185">Reference proteome</keyword>
<dbReference type="EMBL" id="JAGTJJ010000030">
    <property type="protein sequence ID" value="MDC3985602.1"/>
    <property type="molecule type" value="Genomic_DNA"/>
</dbReference>